<dbReference type="Proteomes" id="UP000030143">
    <property type="component" value="Unassembled WGS sequence"/>
</dbReference>
<reference evidence="1 2" key="1">
    <citation type="journal article" date="2015" name="Mol. Plant Microbe Interact.">
        <title>Genome, transcriptome, and functional analyses of Penicillium expansum provide new insights into secondary metabolism and pathogenicity.</title>
        <authorList>
            <person name="Ballester A.R."/>
            <person name="Marcet-Houben M."/>
            <person name="Levin E."/>
            <person name="Sela N."/>
            <person name="Selma-Lazaro C."/>
            <person name="Carmona L."/>
            <person name="Wisniewski M."/>
            <person name="Droby S."/>
            <person name="Gonzalez-Candelas L."/>
            <person name="Gabaldon T."/>
        </authorList>
    </citation>
    <scope>NUCLEOTIDE SEQUENCE [LARGE SCALE GENOMIC DNA]</scope>
    <source>
        <strain evidence="1 2">MD-8</strain>
    </source>
</reference>
<protein>
    <submittedName>
        <fullName evidence="1">Uncharacterized protein</fullName>
    </submittedName>
</protein>
<dbReference type="AlphaFoldDB" id="A0A0A2J7G2"/>
<evidence type="ECO:0000313" key="1">
    <source>
        <dbReference type="EMBL" id="KGO51362.1"/>
    </source>
</evidence>
<dbReference type="HOGENOM" id="CLU_2655253_0_0_1"/>
<comment type="caution">
    <text evidence="1">The sequence shown here is derived from an EMBL/GenBank/DDBJ whole genome shotgun (WGS) entry which is preliminary data.</text>
</comment>
<dbReference type="RefSeq" id="XP_016594315.1">
    <property type="nucleotide sequence ID" value="XM_016738206.1"/>
</dbReference>
<keyword evidence="2" id="KW-1185">Reference proteome</keyword>
<dbReference type="EMBL" id="JQFZ01000288">
    <property type="protein sequence ID" value="KGO51362.1"/>
    <property type="molecule type" value="Genomic_DNA"/>
</dbReference>
<evidence type="ECO:0000313" key="2">
    <source>
        <dbReference type="Proteomes" id="UP000030143"/>
    </source>
</evidence>
<organism evidence="1 2">
    <name type="scientific">Penicillium expansum</name>
    <name type="common">Blue mold rot fungus</name>
    <dbReference type="NCBI Taxonomy" id="27334"/>
    <lineage>
        <taxon>Eukaryota</taxon>
        <taxon>Fungi</taxon>
        <taxon>Dikarya</taxon>
        <taxon>Ascomycota</taxon>
        <taxon>Pezizomycotina</taxon>
        <taxon>Eurotiomycetes</taxon>
        <taxon>Eurotiomycetidae</taxon>
        <taxon>Eurotiales</taxon>
        <taxon>Aspergillaceae</taxon>
        <taxon>Penicillium</taxon>
    </lineage>
</organism>
<dbReference type="VEuPathDB" id="FungiDB:PEXP_007730"/>
<gene>
    <name evidence="1" type="ORF">PEX2_009290</name>
</gene>
<name>A0A0A2J7G2_PENEN</name>
<dbReference type="GeneID" id="27673625"/>
<sequence length="76" mass="8872">MQRRERLVRRNLGRREEIRADGRWGSGGWRDDDGSGRVTLIPFGRWTHDMDSQATGGFQFLTYTKTPFLFLGPFTH</sequence>
<proteinExistence type="predicted"/>
<accession>A0A0A2J7G2</accession>